<sequence>MTQRAIVDAVDGGALIRLSRGLYVSAADWRSARTEQRELLHVAAAQRRLRLERPLFVLSSAAALHGLPLARASARGAHIASARSNGRVRSRNPLVARHEIEVAEADVVEVDGICCTSVTRTVADLARLARPETALAAADAALRAIAWDHDDHVYDDNAAEAYRSAMLAHLRTGARGVVQARRLLTLADGRADRPGESISRLYLHEIGFRNIRPQVPVAGPHGSPYWLDFSLDDADVWAEFDGLGKYVDDAFRRQGESADDVVLREKEREDWIRGATGRRVVRWNWEHIASADTLAARLAAFGIRPRP</sequence>
<keyword evidence="2" id="KW-1185">Reference proteome</keyword>
<dbReference type="AlphaFoldDB" id="A0A498C5Y6"/>
<evidence type="ECO:0000313" key="2">
    <source>
        <dbReference type="Proteomes" id="UP000273158"/>
    </source>
</evidence>
<evidence type="ECO:0000313" key="1">
    <source>
        <dbReference type="EMBL" id="RLK47998.1"/>
    </source>
</evidence>
<protein>
    <recommendedName>
        <fullName evidence="3">Transcriptional regulator, AbiEi antitoxin, Type IV TA system</fullName>
    </recommendedName>
</protein>
<dbReference type="EMBL" id="RCDB01000003">
    <property type="protein sequence ID" value="RLK47998.1"/>
    <property type="molecule type" value="Genomic_DNA"/>
</dbReference>
<comment type="caution">
    <text evidence="1">The sequence shown here is derived from an EMBL/GenBank/DDBJ whole genome shotgun (WGS) entry which is preliminary data.</text>
</comment>
<dbReference type="OrthoDB" id="5517693at2"/>
<name>A0A498C5Y6_9MICO</name>
<proteinExistence type="predicted"/>
<dbReference type="Proteomes" id="UP000273158">
    <property type="component" value="Unassembled WGS sequence"/>
</dbReference>
<accession>A0A498C5Y6</accession>
<gene>
    <name evidence="1" type="ORF">C7474_2600</name>
</gene>
<dbReference type="RefSeq" id="WP_121060453.1">
    <property type="nucleotide sequence ID" value="NZ_RCDB01000003.1"/>
</dbReference>
<organism evidence="1 2">
    <name type="scientific">Microbacterium telephonicum</name>
    <dbReference type="NCBI Taxonomy" id="1714841"/>
    <lineage>
        <taxon>Bacteria</taxon>
        <taxon>Bacillati</taxon>
        <taxon>Actinomycetota</taxon>
        <taxon>Actinomycetes</taxon>
        <taxon>Micrococcales</taxon>
        <taxon>Microbacteriaceae</taxon>
        <taxon>Microbacterium</taxon>
    </lineage>
</organism>
<reference evidence="1 2" key="1">
    <citation type="journal article" date="2015" name="Stand. Genomic Sci.">
        <title>Genomic Encyclopedia of Bacterial and Archaeal Type Strains, Phase III: the genomes of soil and plant-associated and newly described type strains.</title>
        <authorList>
            <person name="Whitman W.B."/>
            <person name="Woyke T."/>
            <person name="Klenk H.P."/>
            <person name="Zhou Y."/>
            <person name="Lilburn T.G."/>
            <person name="Beck B.J."/>
            <person name="De Vos P."/>
            <person name="Vandamme P."/>
            <person name="Eisen J.A."/>
            <person name="Garrity G."/>
            <person name="Hugenholtz P."/>
            <person name="Kyrpides N.C."/>
        </authorList>
    </citation>
    <scope>NUCLEOTIDE SEQUENCE [LARGE SCALE GENOMIC DNA]</scope>
    <source>
        <strain evidence="1 2">S2T63</strain>
    </source>
</reference>
<evidence type="ECO:0008006" key="3">
    <source>
        <dbReference type="Google" id="ProtNLM"/>
    </source>
</evidence>